<evidence type="ECO:0000256" key="2">
    <source>
        <dbReference type="ARBA" id="ARBA00023082"/>
    </source>
</evidence>
<dbReference type="GO" id="GO:0016987">
    <property type="term" value="F:sigma factor activity"/>
    <property type="evidence" value="ECO:0007669"/>
    <property type="project" value="UniProtKB-KW"/>
</dbReference>
<dbReference type="PANTHER" id="PTHR30385">
    <property type="entry name" value="SIGMA FACTOR F FLAGELLAR"/>
    <property type="match status" value="1"/>
</dbReference>
<dbReference type="Gene3D" id="1.20.140.160">
    <property type="match status" value="1"/>
</dbReference>
<dbReference type="Pfam" id="PF04545">
    <property type="entry name" value="Sigma70_r4"/>
    <property type="match status" value="1"/>
</dbReference>
<comment type="caution">
    <text evidence="8">The sequence shown here is derived from an EMBL/GenBank/DDBJ whole genome shotgun (WGS) entry which is preliminary data.</text>
</comment>
<keyword evidence="3" id="KW-0238">DNA-binding</keyword>
<reference evidence="8 9" key="1">
    <citation type="submission" date="2019-05" db="EMBL/GenBank/DDBJ databases">
        <title>Nakamurella sp. N5BH11, whole genome shotgun sequence.</title>
        <authorList>
            <person name="Tuo L."/>
        </authorList>
    </citation>
    <scope>NUCLEOTIDE SEQUENCE [LARGE SCALE GENOMIC DNA]</scope>
    <source>
        <strain evidence="8 9">N5BH11</strain>
    </source>
</reference>
<evidence type="ECO:0000313" key="9">
    <source>
        <dbReference type="Proteomes" id="UP000306985"/>
    </source>
</evidence>
<dbReference type="PRINTS" id="PR00046">
    <property type="entry name" value="SIGMA70FCT"/>
</dbReference>
<dbReference type="PANTHER" id="PTHR30385:SF4">
    <property type="entry name" value="RNA POLYMERASE SIGMA-E FACTOR"/>
    <property type="match status" value="1"/>
</dbReference>
<evidence type="ECO:0000256" key="1">
    <source>
        <dbReference type="ARBA" id="ARBA00023015"/>
    </source>
</evidence>
<feature type="domain" description="RNA polymerase sigma-70 region 3" evidence="5">
    <location>
        <begin position="144"/>
        <end position="180"/>
    </location>
</feature>
<dbReference type="GO" id="GO:0003677">
    <property type="term" value="F:DNA binding"/>
    <property type="evidence" value="ECO:0007669"/>
    <property type="project" value="UniProtKB-KW"/>
</dbReference>
<dbReference type="Pfam" id="PF04542">
    <property type="entry name" value="Sigma70_r2"/>
    <property type="match status" value="1"/>
</dbReference>
<dbReference type="InterPro" id="IPR014284">
    <property type="entry name" value="RNA_pol_sigma-70_dom"/>
</dbReference>
<dbReference type="RefSeq" id="WP_137448048.1">
    <property type="nucleotide sequence ID" value="NZ_SZZH01000001.1"/>
</dbReference>
<keyword evidence="2" id="KW-0731">Sigma factor</keyword>
<dbReference type="InterPro" id="IPR013325">
    <property type="entry name" value="RNA_pol_sigma_r2"/>
</dbReference>
<sequence length="271" mass="30290">MAPLIDSLAGGAVSSPAVTTTLSRDGEVHQTPECLVDLAAAQNAGNEAALRRCERITVERYRPLADRIAGRYRGRGVDDDDLRQLARLGLCKAIRRWRPDLDPTLVQFATPTIEGEIKRYFRDHCRPIRMPRSLQEDTAMHQSVQNDLTQKLGRTPHDDEIAVAAGTSLPRVRRQRLAARLCQPVSADSLTGSRVSRVPCEAADREMSLLVDNLALTDVVQQLPERDRRVLGLRFVDELSQREIGECLGVSQMQVSRILRSILDRLRAQLV</sequence>
<dbReference type="Gene3D" id="1.20.120.1810">
    <property type="match status" value="1"/>
</dbReference>
<proteinExistence type="predicted"/>
<evidence type="ECO:0000256" key="3">
    <source>
        <dbReference type="ARBA" id="ARBA00023125"/>
    </source>
</evidence>
<evidence type="ECO:0000259" key="6">
    <source>
        <dbReference type="Pfam" id="PF04542"/>
    </source>
</evidence>
<organism evidence="8 9">
    <name type="scientific">Nakamurella flava</name>
    <dbReference type="NCBI Taxonomy" id="2576308"/>
    <lineage>
        <taxon>Bacteria</taxon>
        <taxon>Bacillati</taxon>
        <taxon>Actinomycetota</taxon>
        <taxon>Actinomycetes</taxon>
        <taxon>Nakamurellales</taxon>
        <taxon>Nakamurellaceae</taxon>
        <taxon>Nakamurella</taxon>
    </lineage>
</organism>
<evidence type="ECO:0000259" key="7">
    <source>
        <dbReference type="Pfam" id="PF04545"/>
    </source>
</evidence>
<dbReference type="SUPFAM" id="SSF88946">
    <property type="entry name" value="Sigma2 domain of RNA polymerase sigma factors"/>
    <property type="match status" value="1"/>
</dbReference>
<evidence type="ECO:0000259" key="5">
    <source>
        <dbReference type="Pfam" id="PF04539"/>
    </source>
</evidence>
<keyword evidence="1" id="KW-0805">Transcription regulation</keyword>
<dbReference type="OrthoDB" id="9804285at2"/>
<gene>
    <name evidence="8" type="ORF">FDO65_03435</name>
</gene>
<dbReference type="CDD" id="cd06171">
    <property type="entry name" value="Sigma70_r4"/>
    <property type="match status" value="1"/>
</dbReference>
<dbReference type="InterPro" id="IPR007630">
    <property type="entry name" value="RNA_pol_sigma70_r4"/>
</dbReference>
<dbReference type="InterPro" id="IPR000943">
    <property type="entry name" value="RNA_pol_sigma70"/>
</dbReference>
<dbReference type="SUPFAM" id="SSF88659">
    <property type="entry name" value="Sigma3 and sigma4 domains of RNA polymerase sigma factors"/>
    <property type="match status" value="2"/>
</dbReference>
<dbReference type="Pfam" id="PF04539">
    <property type="entry name" value="Sigma70_r3"/>
    <property type="match status" value="1"/>
</dbReference>
<protein>
    <submittedName>
        <fullName evidence="8">Sigma-70 family RNA polymerase sigma factor</fullName>
    </submittedName>
</protein>
<dbReference type="AlphaFoldDB" id="A0A4V6CW68"/>
<feature type="domain" description="RNA polymerase sigma-70 region 2" evidence="6">
    <location>
        <begin position="58"/>
        <end position="124"/>
    </location>
</feature>
<keyword evidence="9" id="KW-1185">Reference proteome</keyword>
<dbReference type="NCBIfam" id="TIGR02937">
    <property type="entry name" value="sigma70-ECF"/>
    <property type="match status" value="1"/>
</dbReference>
<dbReference type="InterPro" id="IPR007624">
    <property type="entry name" value="RNA_pol_sigma70_r3"/>
</dbReference>
<dbReference type="EMBL" id="SZZH01000001">
    <property type="protein sequence ID" value="TKV60745.1"/>
    <property type="molecule type" value="Genomic_DNA"/>
</dbReference>
<evidence type="ECO:0000256" key="4">
    <source>
        <dbReference type="ARBA" id="ARBA00023163"/>
    </source>
</evidence>
<evidence type="ECO:0000313" key="8">
    <source>
        <dbReference type="EMBL" id="TKV60745.1"/>
    </source>
</evidence>
<dbReference type="InterPro" id="IPR007627">
    <property type="entry name" value="RNA_pol_sigma70_r2"/>
</dbReference>
<dbReference type="InterPro" id="IPR013324">
    <property type="entry name" value="RNA_pol_sigma_r3/r4-like"/>
</dbReference>
<accession>A0A4V6CW68</accession>
<keyword evidence="4" id="KW-0804">Transcription</keyword>
<feature type="domain" description="RNA polymerase sigma-70 region 4" evidence="7">
    <location>
        <begin position="221"/>
        <end position="268"/>
    </location>
</feature>
<dbReference type="GO" id="GO:0006352">
    <property type="term" value="P:DNA-templated transcription initiation"/>
    <property type="evidence" value="ECO:0007669"/>
    <property type="project" value="InterPro"/>
</dbReference>
<name>A0A4V6CW68_9ACTN</name>
<dbReference type="Proteomes" id="UP000306985">
    <property type="component" value="Unassembled WGS sequence"/>
</dbReference>